<proteinExistence type="inferred from homology"/>
<dbReference type="Gene3D" id="3.30.420.140">
    <property type="entry name" value="YqgF/RNase H-like domain"/>
    <property type="match status" value="1"/>
</dbReference>
<accession>A0ABN7B3L8</accession>
<dbReference type="EMBL" id="AP028916">
    <property type="protein sequence ID" value="BES97756.1"/>
    <property type="molecule type" value="Genomic_DNA"/>
</dbReference>
<dbReference type="Pfam" id="PF14635">
    <property type="entry name" value="HHH_7"/>
    <property type="match status" value="1"/>
</dbReference>
<dbReference type="InterPro" id="IPR035019">
    <property type="entry name" value="Spt6_SH2_N"/>
</dbReference>
<dbReference type="InterPro" id="IPR028083">
    <property type="entry name" value="Spt6_acidic_N_dom"/>
</dbReference>
<reference evidence="10 11" key="1">
    <citation type="submission" date="2023-09" db="EMBL/GenBank/DDBJ databases">
        <title>Nesidiocoris tenuis whole genome shotgun sequence.</title>
        <authorList>
            <person name="Shibata T."/>
            <person name="Shimoda M."/>
            <person name="Kobayashi T."/>
            <person name="Uehara T."/>
        </authorList>
    </citation>
    <scope>NUCLEOTIDE SEQUENCE [LARGE SCALE GENOMIC DNA]</scope>
    <source>
        <strain evidence="10 11">Japan</strain>
    </source>
</reference>
<dbReference type="Pfam" id="PF00575">
    <property type="entry name" value="S1"/>
    <property type="match status" value="1"/>
</dbReference>
<sequence>MADFIDSEAEESEDEEELDVQDKKKLKRLKAMESDDEDEEDDEDKIREELKDLIDDNPIEDEESESDGESGGSGDERGGEKRKHHEDDFDDNLEDEDYDLLEENLGHKIERRKRFKRLRRIEDEESEGEGGEDVGEEREAIANELFEGSDHGEDEQKSQRGAQRVDYDDEEEEGEYSDADDFIVDDEGRPIAEKKKRRKPIFTDAALQEAQDIFGVDFDYDDFEKYGEDDYEEDEEEEEEDEYLDDEAGEETERRRKPKKAAKKKATRKSIFEIYEPSELKRGHFTDFDNTVRNTDIPERMQLREVPITAVPEGSDELEEEAEWIYKQVFCKATTSKQEWGTDRGRPKKGPQTIGKIKKALDFMRNHQFEVPFIAFYRKEYVQPELTINDLWLVYKYDAKWCRLRDRKNTLLSLMERMQRYQSDQLTKDIDAPIPENVRVITDDDIIRLKTVQTTEELKDVHSHFLMYYGHEVKEMLEVERRKAREAALARLNKKKYDENGEEIPQDDEEAPEVLPPPPAEPTVKHSIHSGPYAICRKANIGGFAKRFGLKPEEFGENLRDNYQRHDVEQEAGTPLEVAKEYIGPKFPTSDDVVKAGKFMVATQLARDPLVRSCVRDVFFERAKIDIKPTKKGMKEVDENHPCYSMKYVKGKPVRDLAGDQFLKLWIAHEDKLLEVTISDQITGHTASSYVEEIKTLYYRDEFTQHVQEWNKIRNECVEVAMKNMLIPELTKELQSRLLEEAREHILRSCARKVYNWLKVAPFNVEFGEDDDDDWDTSRGIRVMALAFVPDLSQASFACMIAPDGECTDFLRLPNLLKRKNSFRIEEKQMKEADLGSLRNFIASKRPHAIVIGGESRDALMIATDLKEIVANLVEDEQFPVIPVEILDNDLAKVYANSLKGESDFRDYPMLLRQAISLGRRLQDPLIEFSQLCTADDEILCLRFHPLQDHVSKEELLDVITLEFVNRTNEVGVDVNEVVQNPYCGNLVQFICGLGPRKGTTLVKILKQTNQRLENRTQLVTICHMGPKVFINCAGFIKIDTNALGDSTEAYVEVLDGSRVHPETYEWARKMAVDALEYDDEDANPAGALEEILEKPEKLKDLDLDAFAEELERQSFGNKSTTLYDIRSELNHRYKDLRAPYQPPGPELLFDMLTKETPETFYIGKLITANVIGITHRKPEKEQLDQANPVRNEETCLWQCPFCLKNDFPELSEVWNHFDAGGCPGQATGVRIRLDNGVTGYIHIKNLSDKHVTDPTQRVNRGQLIHCRIIKIDVERFSIEASSKSSVLLDKGHDWRPLKDPYYDHEAEAKDIQTEETMKKNKQKLTYIKRVIVHPCFYNISFKEAENMMSTMEQGEVIFRPSSKGADHLTVTWKVADNIYQHIDIREEGKENMFSIGQSLWIGGEEFEDLDEIIARHINPMASYVRDIFNFKYYRDTEGGHKDKAEEQLKEEKTKNPSKIHYFVSVAKNYPGKFLLSYLPRARCKHEYISVTPNGFRFRSQVFDSVNSLFRWFKEHFRDPIPGTPSTPRSQMSGRTPYTTPGGMSVGGMNAEAIQRVAQNMPNHMLHSLSQVASHTPHYAHTPAAYSVHSHYPNTPYTPSGQTPFMTPYNTPRYGGVTPGQQSMMSVHSMSSPQTSSTGSTAGMGGPGQGGGVFLHPGSVTPAYRTPTQNYSSRTPGGGGTSTRLAAEDWRKAAEEWAKHKRGGGGPDPSRTPRSSAGTPRSMQGTPRDDGRNRTPRYDGDFNSPRQLQSPRVGWPKGNGPPQGGYDDRGRSPRLPPTQGKYDPFELGTKSPRNMATPRSGRSTPRTINSPHSMSLGDSTPLYDENI</sequence>
<feature type="compositionally biased region" description="Acidic residues" evidence="7">
    <location>
        <begin position="55"/>
        <end position="68"/>
    </location>
</feature>
<feature type="compositionally biased region" description="Basic and acidic residues" evidence="7">
    <location>
        <begin position="1727"/>
        <end position="1740"/>
    </location>
</feature>
<dbReference type="InterPro" id="IPR012340">
    <property type="entry name" value="NA-bd_OB-fold"/>
</dbReference>
<keyword evidence="10" id="KW-0648">Protein biosynthesis</keyword>
<dbReference type="InterPro" id="IPR035420">
    <property type="entry name" value="Spt6_SH2"/>
</dbReference>
<feature type="domain" description="S1 motif" evidence="9">
    <location>
        <begin position="1229"/>
        <end position="1284"/>
    </location>
</feature>
<feature type="compositionally biased region" description="Basic and acidic residues" evidence="7">
    <location>
        <begin position="1686"/>
        <end position="1698"/>
    </location>
</feature>
<evidence type="ECO:0000256" key="4">
    <source>
        <dbReference type="ARBA" id="ARBA00023242"/>
    </source>
</evidence>
<dbReference type="Proteomes" id="UP001307889">
    <property type="component" value="Chromosome 8"/>
</dbReference>
<dbReference type="PIRSF" id="PIRSF036947">
    <property type="entry name" value="Spt6"/>
    <property type="match status" value="1"/>
</dbReference>
<dbReference type="InterPro" id="IPR006641">
    <property type="entry name" value="YqgF/RNaseH-like_dom"/>
</dbReference>
<evidence type="ECO:0000259" key="8">
    <source>
        <dbReference type="PROSITE" id="PS50001"/>
    </source>
</evidence>
<dbReference type="InterPro" id="IPR023319">
    <property type="entry name" value="Tex-like_HTH_dom_sf"/>
</dbReference>
<dbReference type="InterPro" id="IPR041692">
    <property type="entry name" value="HHH_9"/>
</dbReference>
<evidence type="ECO:0000256" key="7">
    <source>
        <dbReference type="SAM" id="MobiDB-lite"/>
    </source>
</evidence>
<dbReference type="SMART" id="SM00732">
    <property type="entry name" value="YqgFc"/>
    <property type="match status" value="1"/>
</dbReference>
<dbReference type="InterPro" id="IPR023323">
    <property type="entry name" value="Tex-like_dom_sf"/>
</dbReference>
<dbReference type="InterPro" id="IPR036860">
    <property type="entry name" value="SH2_dom_sf"/>
</dbReference>
<feature type="compositionally biased region" description="Acidic residues" evidence="7">
    <location>
        <begin position="229"/>
        <end position="250"/>
    </location>
</feature>
<feature type="compositionally biased region" description="Acidic residues" evidence="7">
    <location>
        <begin position="34"/>
        <end position="43"/>
    </location>
</feature>
<evidence type="ECO:0000313" key="10">
    <source>
        <dbReference type="EMBL" id="BES97756.1"/>
    </source>
</evidence>
<dbReference type="PANTHER" id="PTHR10145:SF6">
    <property type="entry name" value="TRANSCRIPTION ELONGATION FACTOR SPT6"/>
    <property type="match status" value="1"/>
</dbReference>
<dbReference type="CDD" id="cd09928">
    <property type="entry name" value="SH2_Cterm_SPT6_like"/>
    <property type="match status" value="1"/>
</dbReference>
<dbReference type="InterPro" id="IPR032706">
    <property type="entry name" value="Spt6_HHH"/>
</dbReference>
<feature type="compositionally biased region" description="Acidic residues" evidence="7">
    <location>
        <begin position="500"/>
        <end position="512"/>
    </location>
</feature>
<keyword evidence="10" id="KW-0251">Elongation factor</keyword>
<comment type="similarity">
    <text evidence="2 5">Belongs to the SPT6 family.</text>
</comment>
<keyword evidence="4 5" id="KW-0539">Nucleus</keyword>
<dbReference type="SUPFAM" id="SSF53098">
    <property type="entry name" value="Ribonuclease H-like"/>
    <property type="match status" value="1"/>
</dbReference>
<dbReference type="InterPro" id="IPR017072">
    <property type="entry name" value="TF_Spt6"/>
</dbReference>
<feature type="region of interest" description="Disordered" evidence="7">
    <location>
        <begin position="1"/>
        <end position="96"/>
    </location>
</feature>
<feature type="compositionally biased region" description="Polar residues" evidence="7">
    <location>
        <begin position="1712"/>
        <end position="1725"/>
    </location>
</feature>
<feature type="compositionally biased region" description="Acidic residues" evidence="7">
    <location>
        <begin position="167"/>
        <end position="185"/>
    </location>
</feature>
<name>A0ABN7B3L8_9HEMI</name>
<dbReference type="SUPFAM" id="SSF55550">
    <property type="entry name" value="SH2 domain"/>
    <property type="match status" value="2"/>
</dbReference>
<evidence type="ECO:0000256" key="1">
    <source>
        <dbReference type="ARBA" id="ARBA00004123"/>
    </source>
</evidence>
<dbReference type="Gene3D" id="1.10.150.850">
    <property type="entry name" value="Spt6, helix-hairpin-helix domain"/>
    <property type="match status" value="1"/>
</dbReference>
<feature type="region of interest" description="Disordered" evidence="7">
    <location>
        <begin position="497"/>
        <end position="526"/>
    </location>
</feature>
<feature type="compositionally biased region" description="Gly residues" evidence="7">
    <location>
        <begin position="1642"/>
        <end position="1653"/>
    </location>
</feature>
<comment type="function">
    <text evidence="5">Histone H3-H4 chaperone that plays a role in maintenance of chromatin structure during RNA polymerase II transcription elongation.</text>
</comment>
<dbReference type="Pfam" id="PF14632">
    <property type="entry name" value="SPT6_acidic"/>
    <property type="match status" value="1"/>
</dbReference>
<evidence type="ECO:0000256" key="6">
    <source>
        <dbReference type="PROSITE-ProRule" id="PRU00191"/>
    </source>
</evidence>
<evidence type="ECO:0000313" key="11">
    <source>
        <dbReference type="Proteomes" id="UP001307889"/>
    </source>
</evidence>
<feature type="compositionally biased region" description="Polar residues" evidence="7">
    <location>
        <begin position="1800"/>
        <end position="1818"/>
    </location>
</feature>
<organism evidence="10 11">
    <name type="scientific">Nesidiocoris tenuis</name>
    <dbReference type="NCBI Taxonomy" id="355587"/>
    <lineage>
        <taxon>Eukaryota</taxon>
        <taxon>Metazoa</taxon>
        <taxon>Ecdysozoa</taxon>
        <taxon>Arthropoda</taxon>
        <taxon>Hexapoda</taxon>
        <taxon>Insecta</taxon>
        <taxon>Pterygota</taxon>
        <taxon>Neoptera</taxon>
        <taxon>Paraneoptera</taxon>
        <taxon>Hemiptera</taxon>
        <taxon>Heteroptera</taxon>
        <taxon>Panheteroptera</taxon>
        <taxon>Cimicomorpha</taxon>
        <taxon>Miridae</taxon>
        <taxon>Dicyphina</taxon>
        <taxon>Nesidiocoris</taxon>
    </lineage>
</organism>
<keyword evidence="3 5" id="KW-0804">Transcription</keyword>
<feature type="compositionally biased region" description="Basic and acidic residues" evidence="7">
    <location>
        <begin position="44"/>
        <end position="54"/>
    </location>
</feature>
<dbReference type="Gene3D" id="1.10.3500.10">
    <property type="entry name" value="Tex N-terminal region-like"/>
    <property type="match status" value="1"/>
</dbReference>
<dbReference type="Pfam" id="PF14639">
    <property type="entry name" value="YqgF"/>
    <property type="match status" value="1"/>
</dbReference>
<gene>
    <name evidence="10" type="ORF">NTJ_10570</name>
</gene>
<dbReference type="SMART" id="SM00252">
    <property type="entry name" value="SH2"/>
    <property type="match status" value="1"/>
</dbReference>
<dbReference type="Gene3D" id="1.10.10.650">
    <property type="entry name" value="RuvA domain 2-like"/>
    <property type="match status" value="1"/>
</dbReference>
<dbReference type="InterPro" id="IPR028088">
    <property type="entry name" value="Spt6_HTH_DNA-bd_dom"/>
</dbReference>
<dbReference type="GO" id="GO:0003746">
    <property type="term" value="F:translation elongation factor activity"/>
    <property type="evidence" value="ECO:0007669"/>
    <property type="project" value="UniProtKB-KW"/>
</dbReference>
<dbReference type="CDD" id="cd00164">
    <property type="entry name" value="S1_like"/>
    <property type="match status" value="1"/>
</dbReference>
<dbReference type="Gene3D" id="2.40.50.140">
    <property type="entry name" value="Nucleic acid-binding proteins"/>
    <property type="match status" value="1"/>
</dbReference>
<dbReference type="CDD" id="cd09918">
    <property type="entry name" value="SH2_Nterm_SPT6_like"/>
    <property type="match status" value="1"/>
</dbReference>
<feature type="domain" description="SH2" evidence="8">
    <location>
        <begin position="1327"/>
        <end position="1417"/>
    </location>
</feature>
<dbReference type="PANTHER" id="PTHR10145">
    <property type="entry name" value="TRANSCRIPTION ELONGATION FACTOR SPT6"/>
    <property type="match status" value="1"/>
</dbReference>
<dbReference type="InterPro" id="IPR003029">
    <property type="entry name" value="S1_domain"/>
</dbReference>
<dbReference type="InterPro" id="IPR010994">
    <property type="entry name" value="RuvA_2-like"/>
</dbReference>
<dbReference type="Gene3D" id="1.10.10.2740">
    <property type="entry name" value="Spt6, Death-like domain"/>
    <property type="match status" value="1"/>
</dbReference>
<evidence type="ECO:0000256" key="5">
    <source>
        <dbReference type="PIRNR" id="PIRNR036947"/>
    </source>
</evidence>
<evidence type="ECO:0000259" key="9">
    <source>
        <dbReference type="PROSITE" id="PS50126"/>
    </source>
</evidence>
<feature type="compositionally biased region" description="Basic and acidic residues" evidence="7">
    <location>
        <begin position="148"/>
        <end position="166"/>
    </location>
</feature>
<protein>
    <submittedName>
        <fullName evidence="10">Transcription elongation factor</fullName>
    </submittedName>
</protein>
<dbReference type="InterPro" id="IPR028231">
    <property type="entry name" value="Spt6_YqgF"/>
</dbReference>
<dbReference type="PROSITE" id="PS50126">
    <property type="entry name" value="S1"/>
    <property type="match status" value="1"/>
</dbReference>
<dbReference type="InterPro" id="IPR042066">
    <property type="entry name" value="Spt6_death-like"/>
</dbReference>
<feature type="region of interest" description="Disordered" evidence="7">
    <location>
        <begin position="218"/>
        <end position="261"/>
    </location>
</feature>
<feature type="compositionally biased region" description="Low complexity" evidence="7">
    <location>
        <begin position="1623"/>
        <end position="1641"/>
    </location>
</feature>
<dbReference type="InterPro" id="IPR035018">
    <property type="entry name" value="Spt6_SH2_C"/>
</dbReference>
<feature type="region of interest" description="Disordered" evidence="7">
    <location>
        <begin position="1621"/>
        <end position="1827"/>
    </location>
</feature>
<dbReference type="InterPro" id="IPR037027">
    <property type="entry name" value="YqgF/RNaseH-like_dom_sf"/>
</dbReference>
<keyword evidence="6" id="KW-0727">SH2 domain</keyword>
<evidence type="ECO:0000256" key="2">
    <source>
        <dbReference type="ARBA" id="ARBA00009253"/>
    </source>
</evidence>
<comment type="subcellular location">
    <subcellularLocation>
        <location evidence="1 5">Nucleus</location>
    </subcellularLocation>
</comment>
<dbReference type="InterPro" id="IPR012337">
    <property type="entry name" value="RNaseH-like_sf"/>
</dbReference>
<feature type="region of interest" description="Disordered" evidence="7">
    <location>
        <begin position="118"/>
        <end position="202"/>
    </location>
</feature>
<dbReference type="InterPro" id="IPR000980">
    <property type="entry name" value="SH2"/>
</dbReference>
<evidence type="ECO:0000256" key="3">
    <source>
        <dbReference type="ARBA" id="ARBA00023163"/>
    </source>
</evidence>
<dbReference type="Pfam" id="PF14641">
    <property type="entry name" value="HTH_44"/>
    <property type="match status" value="1"/>
</dbReference>
<dbReference type="SUPFAM" id="SSF158832">
    <property type="entry name" value="Tex N-terminal region-like"/>
    <property type="match status" value="1"/>
</dbReference>
<dbReference type="SMART" id="SM00316">
    <property type="entry name" value="S1"/>
    <property type="match status" value="1"/>
</dbReference>
<dbReference type="SUPFAM" id="SSF50249">
    <property type="entry name" value="Nucleic acid-binding proteins"/>
    <property type="match status" value="1"/>
</dbReference>
<dbReference type="Pfam" id="PF14633">
    <property type="entry name" value="SH2_2"/>
    <property type="match status" value="1"/>
</dbReference>
<dbReference type="PROSITE" id="PS50001">
    <property type="entry name" value="SH2"/>
    <property type="match status" value="1"/>
</dbReference>
<keyword evidence="11" id="KW-1185">Reference proteome</keyword>
<dbReference type="Pfam" id="PF17674">
    <property type="entry name" value="HHH_9"/>
    <property type="match status" value="1"/>
</dbReference>
<dbReference type="Gene3D" id="3.30.505.10">
    <property type="entry name" value="SH2 domain"/>
    <property type="match status" value="2"/>
</dbReference>
<feature type="compositionally biased region" description="Acidic residues" evidence="7">
    <location>
        <begin position="123"/>
        <end position="136"/>
    </location>
</feature>
<dbReference type="SUPFAM" id="SSF47781">
    <property type="entry name" value="RuvA domain 2-like"/>
    <property type="match status" value="2"/>
</dbReference>
<feature type="compositionally biased region" description="Acidic residues" evidence="7">
    <location>
        <begin position="1"/>
        <end position="19"/>
    </location>
</feature>